<reference evidence="2" key="1">
    <citation type="submission" date="2015-07" db="EMBL/GenBank/DDBJ databases">
        <title>Genome sequencing of Sunxiuqinia dokdonensis strain SK.</title>
        <authorList>
            <person name="Ahn S."/>
            <person name="Kim B.-C."/>
        </authorList>
    </citation>
    <scope>NUCLEOTIDE SEQUENCE [LARGE SCALE GENOMIC DNA]</scope>
    <source>
        <strain evidence="2">SK</strain>
    </source>
</reference>
<keyword evidence="2" id="KW-1185">Reference proteome</keyword>
<sequence length="38" mass="4678">MFFRRVKWSFPTFPFVEKFTLQQNNYLLSITVFCNIDV</sequence>
<dbReference type="STRING" id="1409788.NC99_10010"/>
<protein>
    <submittedName>
        <fullName evidence="1">Uncharacterized protein</fullName>
    </submittedName>
</protein>
<organism evidence="1 2">
    <name type="scientific">Sunxiuqinia dokdonensis</name>
    <dbReference type="NCBI Taxonomy" id="1409788"/>
    <lineage>
        <taxon>Bacteria</taxon>
        <taxon>Pseudomonadati</taxon>
        <taxon>Bacteroidota</taxon>
        <taxon>Bacteroidia</taxon>
        <taxon>Marinilabiliales</taxon>
        <taxon>Prolixibacteraceae</taxon>
        <taxon>Sunxiuqinia</taxon>
    </lineage>
</organism>
<comment type="caution">
    <text evidence="1">The sequence shown here is derived from an EMBL/GenBank/DDBJ whole genome shotgun (WGS) entry which is preliminary data.</text>
</comment>
<evidence type="ECO:0000313" key="2">
    <source>
        <dbReference type="Proteomes" id="UP000036958"/>
    </source>
</evidence>
<proteinExistence type="predicted"/>
<dbReference type="Proteomes" id="UP000036958">
    <property type="component" value="Unassembled WGS sequence"/>
</dbReference>
<evidence type="ECO:0000313" key="1">
    <source>
        <dbReference type="EMBL" id="KOH46174.1"/>
    </source>
</evidence>
<gene>
    <name evidence="1" type="ORF">NC99_10010</name>
</gene>
<dbReference type="AlphaFoldDB" id="A0A0L8VCK2"/>
<accession>A0A0L8VCK2</accession>
<dbReference type="EMBL" id="LGIA01000042">
    <property type="protein sequence ID" value="KOH46174.1"/>
    <property type="molecule type" value="Genomic_DNA"/>
</dbReference>
<name>A0A0L8VCK2_9BACT</name>